<name>A0A2Z2MT42_9EURY</name>
<feature type="transmembrane region" description="Helical" evidence="1">
    <location>
        <begin position="98"/>
        <end position="117"/>
    </location>
</feature>
<dbReference type="RefSeq" id="WP_088865510.1">
    <property type="nucleotide sequence ID" value="NZ_CP015101.1"/>
</dbReference>
<evidence type="ECO:0000313" key="3">
    <source>
        <dbReference type="Proteomes" id="UP000250272"/>
    </source>
</evidence>
<evidence type="ECO:0000313" key="2">
    <source>
        <dbReference type="EMBL" id="ASJ05511.1"/>
    </source>
</evidence>
<dbReference type="GeneID" id="33326933"/>
<evidence type="ECO:0000256" key="1">
    <source>
        <dbReference type="SAM" id="Phobius"/>
    </source>
</evidence>
<proteinExistence type="predicted"/>
<keyword evidence="1" id="KW-0812">Transmembrane</keyword>
<feature type="transmembrane region" description="Helical" evidence="1">
    <location>
        <begin position="43"/>
        <end position="60"/>
    </location>
</feature>
<gene>
    <name evidence="2" type="ORF">A3L01_09105</name>
</gene>
<dbReference type="EMBL" id="CP015101">
    <property type="protein sequence ID" value="ASJ05511.1"/>
    <property type="molecule type" value="Genomic_DNA"/>
</dbReference>
<sequence>MRYSIRLLFLLRLFLRVFAFAYPLFLTVMYNFWIFEKLPAVAWWGYIVLMALWEITTGVAGNRLPLKPLLTAYVVIALFLEFPSVFLGGVYLSTALVFMPWLVLWYGSLLLLSLLLISRRHG</sequence>
<protein>
    <submittedName>
        <fullName evidence="2">Uncharacterized protein</fullName>
    </submittedName>
</protein>
<keyword evidence="1" id="KW-0472">Membrane</keyword>
<keyword evidence="1" id="KW-1133">Transmembrane helix</keyword>
<accession>A0A2Z2MT42</accession>
<organism evidence="2 3">
    <name type="scientific">Thermococcus barossii</name>
    <dbReference type="NCBI Taxonomy" id="54077"/>
    <lineage>
        <taxon>Archaea</taxon>
        <taxon>Methanobacteriati</taxon>
        <taxon>Methanobacteriota</taxon>
        <taxon>Thermococci</taxon>
        <taxon>Thermococcales</taxon>
        <taxon>Thermococcaceae</taxon>
        <taxon>Thermococcus</taxon>
    </lineage>
</organism>
<reference evidence="2 3" key="1">
    <citation type="submission" date="2016-04" db="EMBL/GenBank/DDBJ databases">
        <title>Complete genome sequence of Thermococcus barossii type strain SHCK-94.</title>
        <authorList>
            <person name="Oger P.M."/>
        </authorList>
    </citation>
    <scope>NUCLEOTIDE SEQUENCE [LARGE SCALE GENOMIC DNA]</scope>
    <source>
        <strain evidence="2 3">SHCK-94</strain>
    </source>
</reference>
<feature type="transmembrane region" description="Helical" evidence="1">
    <location>
        <begin position="72"/>
        <end position="92"/>
    </location>
</feature>
<dbReference type="OrthoDB" id="101254at2157"/>
<keyword evidence="3" id="KW-1185">Reference proteome</keyword>
<dbReference type="Proteomes" id="UP000250272">
    <property type="component" value="Chromosome"/>
</dbReference>
<dbReference type="KEGG" id="tbs:A3L01_09105"/>
<dbReference type="AlphaFoldDB" id="A0A2Z2MT42"/>